<comment type="similarity">
    <text evidence="9">In the N-terminal section; belongs to the UvrB family.</text>
</comment>
<dbReference type="EMBL" id="JAUSUR010000002">
    <property type="protein sequence ID" value="MDQ0360857.1"/>
    <property type="molecule type" value="Genomic_DNA"/>
</dbReference>
<dbReference type="Pfam" id="PF17757">
    <property type="entry name" value="UvrB_inter"/>
    <property type="match status" value="1"/>
</dbReference>
<keyword evidence="6 9" id="KW-0067">ATP-binding</keyword>
<dbReference type="InterPro" id="IPR037235">
    <property type="entry name" value="TRCF-like_C_D7"/>
</dbReference>
<dbReference type="PANTHER" id="PTHR47964:SF1">
    <property type="entry name" value="ATP-DEPENDENT DNA HELICASE HOMOLOG RECG, CHLOROPLASTIC"/>
    <property type="match status" value="1"/>
</dbReference>
<evidence type="ECO:0000256" key="9">
    <source>
        <dbReference type="HAMAP-Rule" id="MF_00969"/>
    </source>
</evidence>
<organism evidence="12 13">
    <name type="scientific">Breznakia pachnodae</name>
    <dbReference type="NCBI Taxonomy" id="265178"/>
    <lineage>
        <taxon>Bacteria</taxon>
        <taxon>Bacillati</taxon>
        <taxon>Bacillota</taxon>
        <taxon>Erysipelotrichia</taxon>
        <taxon>Erysipelotrichales</taxon>
        <taxon>Erysipelotrichaceae</taxon>
        <taxon>Breznakia</taxon>
    </lineage>
</organism>
<evidence type="ECO:0000256" key="3">
    <source>
        <dbReference type="ARBA" id="ARBA00022763"/>
    </source>
</evidence>
<comment type="similarity">
    <text evidence="9">In the C-terminal section; belongs to the helicase family. RecG subfamily.</text>
</comment>
<dbReference type="CDD" id="cd17991">
    <property type="entry name" value="DEXHc_TRCF"/>
    <property type="match status" value="1"/>
</dbReference>
<evidence type="ECO:0000256" key="4">
    <source>
        <dbReference type="ARBA" id="ARBA00022801"/>
    </source>
</evidence>
<dbReference type="Pfam" id="PF00270">
    <property type="entry name" value="DEAD"/>
    <property type="match status" value="1"/>
</dbReference>
<evidence type="ECO:0000256" key="1">
    <source>
        <dbReference type="ARBA" id="ARBA00022490"/>
    </source>
</evidence>
<dbReference type="RefSeq" id="WP_307407072.1">
    <property type="nucleotide sequence ID" value="NZ_JAUSUR010000002.1"/>
</dbReference>
<dbReference type="InterPro" id="IPR041471">
    <property type="entry name" value="UvrB_inter"/>
</dbReference>
<protein>
    <recommendedName>
        <fullName evidence="9">Transcription-repair-coupling factor</fullName>
        <shortName evidence="9">TRCF</shortName>
        <ecNumber evidence="9">3.6.4.-</ecNumber>
    </recommendedName>
</protein>
<sequence length="1115" mass="128866">MEQLFKTLAHNPAFQAFDKKSNDLGNVSLIEETLMIAAAYFKKPKSMLIVKHNLYTAQKLYEGLSPLMKDKVLLFSVEESMRIEALTASNEVVANKVETLHRLLHEEHLIVITHVSAYTSFLPNPEVFREHSIDLHVDKEIGFDDVKQLLFESGYERVTYVDQPLTFASRGGIIDVFSMNYDLPIRIEFFDNIVESIRFFDIATKKTVKTVEEITLICASDILFSKDELDTLEKGLRSRFIGNDVLEEELDRLYDHQKLSHFKTYYSLLDHTYSIKDYMRFDTIALSSYEECQEYHKKVVTENITYIQEMSAVNELLPVYTVAFEFYAYTKEDMKIHTFVSMRKPIVSGIVELQPLDIPLVRKLENMQKMTQEYELYISVSELEKELIRDVGEEFTKYFKDLPLAEGFIANQEKIAVYTSKELFDTVHYKAKYHNKFKDAEVLNHYQDLEKGDYIVHKLYGVGQYLGIITREKDGIHKDYLKVVYKGNDVLFVPLEQFRLVRKFVSKEGASPKLNKLGTKDWEKTKAKVTANIKELADRLVKLYSLREKKIGFAFKKDDDMQKAFEEDFDYELTKDQATAIAEIKKDMEEDVPMDRLLCGDVGFGKTEVALRAAFKAVMDNKQVAFLCPTTILSLQHLNTAVKRFRNFAVNIKVVNRFVSQKETTQIKKDLKDGKIDILIGTHRLLSKDIVFKDLGLLVIDEEQRFGVEHKEKIKELKNSIDVLSLSATPIPRTLQMSLVGIRALSQLTTPPVNRVSVQTYVVEKDFQLVKEIIQRELSRHGQVFYLYNKVKNIYGVANKLSKELKGINVGVAHGQMSKEDLEDVMFKFTSKEYDVLVCTTIIETGIDIPNANTILVEDADRFGLSQLYQIKGRVGRSDRLAYAYLMYAPNKQLSEIATKRLKSMKEFAKLGSGYQIALRDLTIRGAGEMLGPRQAGFIDTVGIDMYLEMLNEAIMESKGIEVPKDDEEIVRANVKVDAYIPRQFEEEDYEKITLYQQIDEVKTNKQLQKLWKETEDLYGRLPKSVFMLFEKKRLDLLVNEPHVDSFRETDKDVRVEFTKQWSDSIDGVKLFEMATTISKDIKIKYTNQKISVSLRKVKNYLEIIIEFIARSQSL</sequence>
<dbReference type="GO" id="GO:0004386">
    <property type="term" value="F:helicase activity"/>
    <property type="evidence" value="ECO:0007669"/>
    <property type="project" value="UniProtKB-KW"/>
</dbReference>
<evidence type="ECO:0000313" key="12">
    <source>
        <dbReference type="EMBL" id="MDQ0360857.1"/>
    </source>
</evidence>
<keyword evidence="1 9" id="KW-0963">Cytoplasm</keyword>
<dbReference type="GO" id="GO:0016787">
    <property type="term" value="F:hydrolase activity"/>
    <property type="evidence" value="ECO:0007669"/>
    <property type="project" value="UniProtKB-KW"/>
</dbReference>
<gene>
    <name evidence="9" type="primary">mfd</name>
    <name evidence="12" type="ORF">J2S15_001602</name>
</gene>
<dbReference type="EC" id="3.6.4.-" evidence="9"/>
<reference evidence="12 13" key="1">
    <citation type="submission" date="2023-07" db="EMBL/GenBank/DDBJ databases">
        <title>Genomic Encyclopedia of Type Strains, Phase IV (KMG-IV): sequencing the most valuable type-strain genomes for metagenomic binning, comparative biology and taxonomic classification.</title>
        <authorList>
            <person name="Goeker M."/>
        </authorList>
    </citation>
    <scope>NUCLEOTIDE SEQUENCE [LARGE SCALE GENOMIC DNA]</scope>
    <source>
        <strain evidence="12 13">DSM 16784</strain>
    </source>
</reference>
<name>A0ABU0E1T4_9FIRM</name>
<evidence type="ECO:0000256" key="6">
    <source>
        <dbReference type="ARBA" id="ARBA00022840"/>
    </source>
</evidence>
<keyword evidence="8 9" id="KW-0234">DNA repair</keyword>
<evidence type="ECO:0000256" key="7">
    <source>
        <dbReference type="ARBA" id="ARBA00023125"/>
    </source>
</evidence>
<dbReference type="PANTHER" id="PTHR47964">
    <property type="entry name" value="ATP-DEPENDENT DNA HELICASE HOMOLOG RECG, CHLOROPLASTIC"/>
    <property type="match status" value="1"/>
</dbReference>
<comment type="caution">
    <text evidence="12">The sequence shown here is derived from an EMBL/GenBank/DDBJ whole genome shotgun (WGS) entry which is preliminary data.</text>
</comment>
<keyword evidence="2 9" id="KW-0547">Nucleotide-binding</keyword>
<dbReference type="InterPro" id="IPR005118">
    <property type="entry name" value="TRCF_C"/>
</dbReference>
<feature type="domain" description="Helicase C-terminal" evidence="11">
    <location>
        <begin position="765"/>
        <end position="925"/>
    </location>
</feature>
<dbReference type="Gene3D" id="3.90.1150.50">
    <property type="entry name" value="Transcription-repair-coupling factor, D7 domain"/>
    <property type="match status" value="1"/>
</dbReference>
<dbReference type="NCBIfam" id="TIGR00580">
    <property type="entry name" value="mfd"/>
    <property type="match status" value="1"/>
</dbReference>
<dbReference type="Proteomes" id="UP001230220">
    <property type="component" value="Unassembled WGS sequence"/>
</dbReference>
<evidence type="ECO:0000259" key="11">
    <source>
        <dbReference type="PROSITE" id="PS51194"/>
    </source>
</evidence>
<dbReference type="InterPro" id="IPR014001">
    <property type="entry name" value="Helicase_ATP-bd"/>
</dbReference>
<evidence type="ECO:0000256" key="8">
    <source>
        <dbReference type="ARBA" id="ARBA00023204"/>
    </source>
</evidence>
<dbReference type="SUPFAM" id="SSF52540">
    <property type="entry name" value="P-loop containing nucleoside triphosphate hydrolases"/>
    <property type="match status" value="3"/>
</dbReference>
<dbReference type="Pfam" id="PF02559">
    <property type="entry name" value="CarD_TRCF_RID"/>
    <property type="match status" value="1"/>
</dbReference>
<dbReference type="SMART" id="SM01058">
    <property type="entry name" value="CarD_TRCF"/>
    <property type="match status" value="1"/>
</dbReference>
<dbReference type="InterPro" id="IPR011545">
    <property type="entry name" value="DEAD/DEAH_box_helicase_dom"/>
</dbReference>
<dbReference type="InterPro" id="IPR001650">
    <property type="entry name" value="Helicase_C-like"/>
</dbReference>
<dbReference type="Pfam" id="PF03461">
    <property type="entry name" value="TRCF"/>
    <property type="match status" value="1"/>
</dbReference>
<dbReference type="InterPro" id="IPR004576">
    <property type="entry name" value="Mfd"/>
</dbReference>
<keyword evidence="3 9" id="KW-0227">DNA damage</keyword>
<evidence type="ECO:0000256" key="5">
    <source>
        <dbReference type="ARBA" id="ARBA00022806"/>
    </source>
</evidence>
<keyword evidence="5 12" id="KW-0347">Helicase</keyword>
<dbReference type="SMART" id="SM00490">
    <property type="entry name" value="HELICc"/>
    <property type="match status" value="1"/>
</dbReference>
<dbReference type="PROSITE" id="PS51194">
    <property type="entry name" value="HELICASE_CTER"/>
    <property type="match status" value="1"/>
</dbReference>
<evidence type="ECO:0000256" key="2">
    <source>
        <dbReference type="ARBA" id="ARBA00022741"/>
    </source>
</evidence>
<comment type="subcellular location">
    <subcellularLocation>
        <location evidence="9">Cytoplasm</location>
    </subcellularLocation>
</comment>
<dbReference type="InterPro" id="IPR003711">
    <property type="entry name" value="CarD-like/TRCF_RID"/>
</dbReference>
<keyword evidence="4 9" id="KW-0378">Hydrolase</keyword>
<dbReference type="InterPro" id="IPR036101">
    <property type="entry name" value="CarD-like/TRCF_RID_sf"/>
</dbReference>
<dbReference type="Gene3D" id="3.40.50.300">
    <property type="entry name" value="P-loop containing nucleotide triphosphate hydrolases"/>
    <property type="match status" value="2"/>
</dbReference>
<dbReference type="InterPro" id="IPR027417">
    <property type="entry name" value="P-loop_NTPase"/>
</dbReference>
<dbReference type="Pfam" id="PF00271">
    <property type="entry name" value="Helicase_C"/>
    <property type="match status" value="1"/>
</dbReference>
<comment type="function">
    <text evidence="9">Couples transcription and DNA repair by recognizing RNA polymerase (RNAP) stalled at DNA lesions. Mediates ATP-dependent release of RNAP and its truncated transcript from the DNA, and recruitment of nucleotide excision repair machinery to the damaged site.</text>
</comment>
<evidence type="ECO:0000259" key="10">
    <source>
        <dbReference type="PROSITE" id="PS51192"/>
    </source>
</evidence>
<dbReference type="SMART" id="SM00982">
    <property type="entry name" value="TRCF"/>
    <property type="match status" value="1"/>
</dbReference>
<dbReference type="Gene3D" id="3.30.2060.10">
    <property type="entry name" value="Penicillin-binding protein 1b domain"/>
    <property type="match status" value="1"/>
</dbReference>
<evidence type="ECO:0000313" key="13">
    <source>
        <dbReference type="Proteomes" id="UP001230220"/>
    </source>
</evidence>
<dbReference type="PROSITE" id="PS51192">
    <property type="entry name" value="HELICASE_ATP_BIND_1"/>
    <property type="match status" value="1"/>
</dbReference>
<dbReference type="Gene3D" id="2.40.10.170">
    <property type="match status" value="1"/>
</dbReference>
<dbReference type="InterPro" id="IPR047112">
    <property type="entry name" value="RecG/Mfd"/>
</dbReference>
<dbReference type="SUPFAM" id="SSF143517">
    <property type="entry name" value="TRCF domain-like"/>
    <property type="match status" value="1"/>
</dbReference>
<feature type="domain" description="Helicase ATP-binding" evidence="10">
    <location>
        <begin position="587"/>
        <end position="748"/>
    </location>
</feature>
<dbReference type="SUPFAM" id="SSF141259">
    <property type="entry name" value="CarD-like"/>
    <property type="match status" value="1"/>
</dbReference>
<dbReference type="Gene3D" id="3.40.50.11180">
    <property type="match status" value="1"/>
</dbReference>
<keyword evidence="13" id="KW-1185">Reference proteome</keyword>
<keyword evidence="7 9" id="KW-0238">DNA-binding</keyword>
<dbReference type="HAMAP" id="MF_00969">
    <property type="entry name" value="TRCF"/>
    <property type="match status" value="1"/>
</dbReference>
<proteinExistence type="inferred from homology"/>
<dbReference type="SMART" id="SM00487">
    <property type="entry name" value="DEXDc"/>
    <property type="match status" value="1"/>
</dbReference>
<accession>A0ABU0E1T4</accession>